<dbReference type="InterPro" id="IPR007341">
    <property type="entry name" value="Transgly_assoc"/>
</dbReference>
<dbReference type="GO" id="GO:0005886">
    <property type="term" value="C:plasma membrane"/>
    <property type="evidence" value="ECO:0007669"/>
    <property type="project" value="UniProtKB-SubCell"/>
</dbReference>
<dbReference type="OrthoDB" id="9811343at2"/>
<keyword evidence="5 7" id="KW-1133">Transmembrane helix</keyword>
<evidence type="ECO:0000256" key="2">
    <source>
        <dbReference type="ARBA" id="ARBA00011006"/>
    </source>
</evidence>
<name>A0A220VH84_9GAMM</name>
<evidence type="ECO:0000256" key="5">
    <source>
        <dbReference type="ARBA" id="ARBA00022989"/>
    </source>
</evidence>
<dbReference type="Pfam" id="PF04226">
    <property type="entry name" value="Transgly_assoc"/>
    <property type="match status" value="1"/>
</dbReference>
<evidence type="ECO:0000313" key="8">
    <source>
        <dbReference type="EMBL" id="ASK79778.1"/>
    </source>
</evidence>
<gene>
    <name evidence="8" type="ORF">CF386_12105</name>
</gene>
<dbReference type="KEGG" id="pmai:CF386_12105"/>
<keyword evidence="3" id="KW-1003">Cell membrane</keyword>
<accession>A0A220VH84</accession>
<keyword evidence="6 7" id="KW-0472">Membrane</keyword>
<sequence>MGIIAWIILGLIAGWGAKEFLPGYFHGGLFLQMLLGMAGAIVGGFLAGLIGLHSGNFLGKLFIAFIGAIIILFVYNKFIH</sequence>
<dbReference type="AlphaFoldDB" id="A0A220VH84"/>
<evidence type="ECO:0000256" key="4">
    <source>
        <dbReference type="ARBA" id="ARBA00022692"/>
    </source>
</evidence>
<evidence type="ECO:0000313" key="9">
    <source>
        <dbReference type="Proteomes" id="UP000242175"/>
    </source>
</evidence>
<proteinExistence type="inferred from homology"/>
<feature type="transmembrane region" description="Helical" evidence="7">
    <location>
        <begin position="57"/>
        <end position="75"/>
    </location>
</feature>
<dbReference type="PANTHER" id="PTHR33884:SF3">
    <property type="entry name" value="UPF0410 PROTEIN YMGE"/>
    <property type="match status" value="1"/>
</dbReference>
<keyword evidence="9" id="KW-1185">Reference proteome</keyword>
<evidence type="ECO:0000256" key="7">
    <source>
        <dbReference type="SAM" id="Phobius"/>
    </source>
</evidence>
<dbReference type="PANTHER" id="PTHR33884">
    <property type="entry name" value="UPF0410 PROTEIN YMGE"/>
    <property type="match status" value="1"/>
</dbReference>
<dbReference type="Proteomes" id="UP000242175">
    <property type="component" value="Chromosome small"/>
</dbReference>
<comment type="subcellular location">
    <subcellularLocation>
        <location evidence="1">Cell membrane</location>
        <topology evidence="1">Multi-pass membrane protein</topology>
    </subcellularLocation>
</comment>
<evidence type="ECO:0000256" key="3">
    <source>
        <dbReference type="ARBA" id="ARBA00022475"/>
    </source>
</evidence>
<dbReference type="RefSeq" id="WP_089074686.1">
    <property type="nucleotide sequence ID" value="NZ_CBCSAM010000003.1"/>
</dbReference>
<feature type="transmembrane region" description="Helical" evidence="7">
    <location>
        <begin position="26"/>
        <end position="50"/>
    </location>
</feature>
<protein>
    <submittedName>
        <fullName evidence="8">GlsB/YeaQ/YmgE family stress response membrane protein</fullName>
    </submittedName>
</protein>
<keyword evidence="4 7" id="KW-0812">Transmembrane</keyword>
<organism evidence="8 9">
    <name type="scientific">Paraphotobacterium marinum</name>
    <dbReference type="NCBI Taxonomy" id="1755811"/>
    <lineage>
        <taxon>Bacteria</taxon>
        <taxon>Pseudomonadati</taxon>
        <taxon>Pseudomonadota</taxon>
        <taxon>Gammaproteobacteria</taxon>
        <taxon>Vibrionales</taxon>
        <taxon>Vibrionaceae</taxon>
        <taxon>Paraphotobacterium</taxon>
    </lineage>
</organism>
<evidence type="ECO:0000256" key="6">
    <source>
        <dbReference type="ARBA" id="ARBA00023136"/>
    </source>
</evidence>
<dbReference type="EMBL" id="CP022356">
    <property type="protein sequence ID" value="ASK79778.1"/>
    <property type="molecule type" value="Genomic_DNA"/>
</dbReference>
<evidence type="ECO:0000256" key="1">
    <source>
        <dbReference type="ARBA" id="ARBA00004651"/>
    </source>
</evidence>
<comment type="similarity">
    <text evidence="2">Belongs to the UPF0410 family.</text>
</comment>
<reference evidence="8 9" key="1">
    <citation type="journal article" date="2016" name="Int. J. Syst. Evol. Microbiol.">
        <title>Paraphotobacterium marinum gen. nov., sp. nov., a member of the family Vibrionaceae, isolated from surface seawater.</title>
        <authorList>
            <person name="Huang Z."/>
            <person name="Dong C."/>
            <person name="Shao Z."/>
        </authorList>
    </citation>
    <scope>NUCLEOTIDE SEQUENCE [LARGE SCALE GENOMIC DNA]</scope>
    <source>
        <strain evidence="8 9">NSCS20N07D</strain>
    </source>
</reference>